<dbReference type="PROSITE" id="PS00456">
    <property type="entry name" value="NA_SOLUT_SYMP_1"/>
    <property type="match status" value="1"/>
</dbReference>
<feature type="transmembrane region" description="Helical" evidence="7">
    <location>
        <begin position="247"/>
        <end position="268"/>
    </location>
</feature>
<evidence type="ECO:0000313" key="8">
    <source>
        <dbReference type="EMBL" id="MEB3371267.1"/>
    </source>
</evidence>
<feature type="transmembrane region" description="Helical" evidence="7">
    <location>
        <begin position="15"/>
        <end position="34"/>
    </location>
</feature>
<evidence type="ECO:0000256" key="1">
    <source>
        <dbReference type="ARBA" id="ARBA00004141"/>
    </source>
</evidence>
<gene>
    <name evidence="8" type="ORF">R4I43_28055</name>
</gene>
<sequence>MLPLADSSMRLPANAVDYLFLGIYFVFVLGVGLISKRSISSSLDFFLSGRSLPAWVTGLAFISANMGALEILGMAANGAQYGMPTTHYYWIGAIPALIFLGLFMMPFYYGSKVRSVPEFLRRRFNKQTQLFQAVMFSIATVLIAGVNLYALAVLVQALLGWPLWISIVFSGLVVLAYTTLGGLNAAIYNEVLQFFVIIAALVPLTVIGLTKIGGWDGFVSNVENSRLGEQAMHAWQGTGLENTTNALGNWIAIVFGLGFMASFGYFTTNFAEVQRSLSANSMSAAKRTPIIAGFVKMCLPVIVVVPGMIAAVTIPQVGTPGEMTYNDALPALIGQLMPNGLLGVAMAALLASFMAGMAANISSFNTVFINDLWQPYIRKGRSDHYYLQAGRVVTIIGVLIAILTAFIAAGYTNLFDYWLALNSVFNGPLFVTFLIGLLWKRMTPWAGFFSLVLGTITAVTVVILHKTELVHFQGDQAAALWGGTCTLIVGTVVAVAVTLVTKPKPDSELRGLVWKLTPKKDRAHETSGSDRGWYRSPALLAGVCASITVALTVFIG</sequence>
<reference evidence="8 9" key="1">
    <citation type="submission" date="2023-10" db="EMBL/GenBank/DDBJ databases">
        <title>Saccharopolyspora sp. nov., isolated from mangrove soil.</title>
        <authorList>
            <person name="Lu Y."/>
            <person name="Liu W."/>
        </authorList>
    </citation>
    <scope>NUCLEOTIDE SEQUENCE [LARGE SCALE GENOMIC DNA]</scope>
    <source>
        <strain evidence="8 9">S2-29</strain>
    </source>
</reference>
<dbReference type="PANTHER" id="PTHR11819:SF195">
    <property type="entry name" value="SODIUM_GLUCOSE COTRANSPORTER 4"/>
    <property type="match status" value="1"/>
</dbReference>
<evidence type="ECO:0000256" key="7">
    <source>
        <dbReference type="SAM" id="Phobius"/>
    </source>
</evidence>
<dbReference type="PANTHER" id="PTHR11819">
    <property type="entry name" value="SOLUTE CARRIER FAMILY 5"/>
    <property type="match status" value="1"/>
</dbReference>
<dbReference type="Proteomes" id="UP001327093">
    <property type="component" value="Unassembled WGS sequence"/>
</dbReference>
<organism evidence="8 9">
    <name type="scientific">Saccharopolyspora mangrovi</name>
    <dbReference type="NCBI Taxonomy" id="3082379"/>
    <lineage>
        <taxon>Bacteria</taxon>
        <taxon>Bacillati</taxon>
        <taxon>Actinomycetota</taxon>
        <taxon>Actinomycetes</taxon>
        <taxon>Pseudonocardiales</taxon>
        <taxon>Pseudonocardiaceae</taxon>
        <taxon>Saccharopolyspora</taxon>
    </lineage>
</organism>
<feature type="transmembrane region" description="Helical" evidence="7">
    <location>
        <begin position="538"/>
        <end position="555"/>
    </location>
</feature>
<comment type="subcellular location">
    <subcellularLocation>
        <location evidence="1">Membrane</location>
        <topology evidence="1">Multi-pass membrane protein</topology>
    </subcellularLocation>
</comment>
<dbReference type="EMBL" id="JAWLNX010000026">
    <property type="protein sequence ID" value="MEB3371267.1"/>
    <property type="molecule type" value="Genomic_DNA"/>
</dbReference>
<protein>
    <submittedName>
        <fullName evidence="8">Sodium:solute symporter family protein</fullName>
    </submittedName>
</protein>
<keyword evidence="4 7" id="KW-1133">Transmembrane helix</keyword>
<evidence type="ECO:0000256" key="3">
    <source>
        <dbReference type="ARBA" id="ARBA00022692"/>
    </source>
</evidence>
<evidence type="ECO:0000256" key="2">
    <source>
        <dbReference type="ARBA" id="ARBA00006434"/>
    </source>
</evidence>
<feature type="transmembrane region" description="Helical" evidence="7">
    <location>
        <begin position="417"/>
        <end position="439"/>
    </location>
</feature>
<feature type="transmembrane region" description="Helical" evidence="7">
    <location>
        <begin position="341"/>
        <end position="368"/>
    </location>
</feature>
<feature type="transmembrane region" description="Helical" evidence="7">
    <location>
        <begin position="446"/>
        <end position="465"/>
    </location>
</feature>
<dbReference type="NCBIfam" id="TIGR00813">
    <property type="entry name" value="sss"/>
    <property type="match status" value="1"/>
</dbReference>
<proteinExistence type="inferred from homology"/>
<evidence type="ECO:0000256" key="5">
    <source>
        <dbReference type="ARBA" id="ARBA00023136"/>
    </source>
</evidence>
<feature type="transmembrane region" description="Helical" evidence="7">
    <location>
        <begin position="130"/>
        <end position="155"/>
    </location>
</feature>
<evidence type="ECO:0000256" key="6">
    <source>
        <dbReference type="RuleBase" id="RU362091"/>
    </source>
</evidence>
<dbReference type="PROSITE" id="PS50283">
    <property type="entry name" value="NA_SOLUT_SYMP_3"/>
    <property type="match status" value="1"/>
</dbReference>
<evidence type="ECO:0000313" key="9">
    <source>
        <dbReference type="Proteomes" id="UP001327093"/>
    </source>
</evidence>
<feature type="transmembrane region" description="Helical" evidence="7">
    <location>
        <begin position="88"/>
        <end position="109"/>
    </location>
</feature>
<dbReference type="InterPro" id="IPR018212">
    <property type="entry name" value="Na/solute_symporter_CS"/>
</dbReference>
<dbReference type="Gene3D" id="1.20.1730.10">
    <property type="entry name" value="Sodium/glucose cotransporter"/>
    <property type="match status" value="1"/>
</dbReference>
<comment type="similarity">
    <text evidence="2 6">Belongs to the sodium:solute symporter (SSF) (TC 2.A.21) family.</text>
</comment>
<feature type="transmembrane region" description="Helical" evidence="7">
    <location>
        <begin position="389"/>
        <end position="411"/>
    </location>
</feature>
<dbReference type="Pfam" id="PF00474">
    <property type="entry name" value="SSF"/>
    <property type="match status" value="1"/>
</dbReference>
<feature type="transmembrane region" description="Helical" evidence="7">
    <location>
        <begin position="289"/>
        <end position="314"/>
    </location>
</feature>
<dbReference type="CDD" id="cd11478">
    <property type="entry name" value="SLC5sbd_u2"/>
    <property type="match status" value="1"/>
</dbReference>
<evidence type="ECO:0000256" key="4">
    <source>
        <dbReference type="ARBA" id="ARBA00022989"/>
    </source>
</evidence>
<feature type="transmembrane region" description="Helical" evidence="7">
    <location>
        <begin position="54"/>
        <end position="76"/>
    </location>
</feature>
<dbReference type="InterPro" id="IPR001734">
    <property type="entry name" value="Na/solute_symporter"/>
</dbReference>
<keyword evidence="5 7" id="KW-0472">Membrane</keyword>
<feature type="transmembrane region" description="Helical" evidence="7">
    <location>
        <begin position="161"/>
        <end position="180"/>
    </location>
</feature>
<comment type="caution">
    <text evidence="8">The sequence shown here is derived from an EMBL/GenBank/DDBJ whole genome shotgun (WGS) entry which is preliminary data.</text>
</comment>
<accession>A0ABU6AIH2</accession>
<name>A0ABU6AIH2_9PSEU</name>
<dbReference type="InterPro" id="IPR038377">
    <property type="entry name" value="Na/Glc_symporter_sf"/>
</dbReference>
<feature type="transmembrane region" description="Helical" evidence="7">
    <location>
        <begin position="477"/>
        <end position="500"/>
    </location>
</feature>
<keyword evidence="3 7" id="KW-0812">Transmembrane</keyword>
<keyword evidence="9" id="KW-1185">Reference proteome</keyword>
<feature type="transmembrane region" description="Helical" evidence="7">
    <location>
        <begin position="192"/>
        <end position="212"/>
    </location>
</feature>